<evidence type="ECO:0000313" key="2">
    <source>
        <dbReference type="Proteomes" id="UP000325713"/>
    </source>
</evidence>
<sequence length="102" mass="12262">MVFVIDKFLTEANKASENLFLFASFVNNTEFLMNYIERKYLKNIDTDKYKNCWDELEILNALALSDWEDDGKPTDWHKKWKKYYQKDAKSLICNLLNILHMN</sequence>
<name>A0A5J6PUG0_9NEIS</name>
<evidence type="ECO:0000313" key="1">
    <source>
        <dbReference type="EMBL" id="QEY26341.1"/>
    </source>
</evidence>
<dbReference type="RefSeq" id="WP_151051543.1">
    <property type="nucleotide sequence ID" value="NZ_CP031700.1"/>
</dbReference>
<dbReference type="Proteomes" id="UP000325713">
    <property type="component" value="Chromosome"/>
</dbReference>
<dbReference type="OrthoDB" id="9157220at2"/>
<keyword evidence="2" id="KW-1185">Reference proteome</keyword>
<proteinExistence type="predicted"/>
<dbReference type="KEGG" id="nzl:D0T92_07235"/>
<accession>A0A5J6PUG0</accession>
<dbReference type="EMBL" id="CP031700">
    <property type="protein sequence ID" value="QEY26341.1"/>
    <property type="molecule type" value="Genomic_DNA"/>
</dbReference>
<gene>
    <name evidence="1" type="ORF">D0T92_07235</name>
</gene>
<dbReference type="AlphaFoldDB" id="A0A5J6PUG0"/>
<protein>
    <submittedName>
        <fullName evidence="1">Uncharacterized protein</fullName>
    </submittedName>
</protein>
<organism evidence="1 2">
    <name type="scientific">Neisseria zalophi</name>
    <dbReference type="NCBI Taxonomy" id="640030"/>
    <lineage>
        <taxon>Bacteria</taxon>
        <taxon>Pseudomonadati</taxon>
        <taxon>Pseudomonadota</taxon>
        <taxon>Betaproteobacteria</taxon>
        <taxon>Neisseriales</taxon>
        <taxon>Neisseriaceae</taxon>
        <taxon>Neisseria</taxon>
    </lineage>
</organism>
<reference evidence="1 2" key="1">
    <citation type="submission" date="2018-08" db="EMBL/GenBank/DDBJ databases">
        <title>Neisseria zalophi ATCC BAA-2455 complete genome.</title>
        <authorList>
            <person name="Veseli I.A."/>
            <person name="Buttler R."/>
            <person name="Mascarenhas dos Santos A.C."/>
            <person name="Pombert J.-F."/>
        </authorList>
    </citation>
    <scope>NUCLEOTIDE SEQUENCE [LARGE SCALE GENOMIC DNA]</scope>
    <source>
        <strain evidence="1 2">ATCC BAA-2455</strain>
    </source>
</reference>